<gene>
    <name evidence="2" type="ORF">MVEG_12330</name>
</gene>
<evidence type="ECO:0000313" key="2">
    <source>
        <dbReference type="EMBL" id="KFH61821.1"/>
    </source>
</evidence>
<feature type="compositionally biased region" description="Low complexity" evidence="1">
    <location>
        <begin position="380"/>
        <end position="402"/>
    </location>
</feature>
<dbReference type="EMBL" id="KN042438">
    <property type="protein sequence ID" value="KFH61821.1"/>
    <property type="molecule type" value="Genomic_DNA"/>
</dbReference>
<feature type="non-terminal residue" evidence="2">
    <location>
        <position position="402"/>
    </location>
</feature>
<name>A0A086TIP4_9FUNG</name>
<sequence length="402" mass="45675">MQGMQLKEEADSDSGSEPEYKESKQGLRDQVEAYRRKASKKLYLITFLNARHCQVTRAIKALWLGLAREKAELCKLDENQTAIRDSVMNQVKQLEDCGKDTERMLYTAFKVCLDDVTTDSTSTLLSEKKKDNTGTEAPKVDNCVVKWDPSDSVHIAIKAVYKIDHIPIIKAPRISMVVKFKEDIKCMLRLHLTDDLFDKVAWSYLPMSLVKIRLAKDYETAIAQMPVEDQTWDKAIEALHKSIKFESVSSKVADIITKMCPECGETMRTFSDRLLPLMEAANMDNDDCSWLVKPLSCYLSDVGMQVTMNKYKSLDNIKSIKEYLEFLHETPSAIEGNRTDHTAWFLSQFKADISTLSNGLDRAPKRMHMDDHYDAMPKIQQSKSQSSTFSSQSNNSSGSSLD</sequence>
<accession>A0A086TIP4</accession>
<evidence type="ECO:0000256" key="1">
    <source>
        <dbReference type="SAM" id="MobiDB-lite"/>
    </source>
</evidence>
<dbReference type="OrthoDB" id="2392608at2759"/>
<feature type="compositionally biased region" description="Basic and acidic residues" evidence="1">
    <location>
        <begin position="18"/>
        <end position="28"/>
    </location>
</feature>
<dbReference type="Proteomes" id="UP000243308">
    <property type="component" value="Unassembled WGS sequence"/>
</dbReference>
<reference evidence="2 3" key="1">
    <citation type="submission" date="2011-02" db="EMBL/GenBank/DDBJ databases">
        <title>The Genome Sequence of Mortierella verticillata NRRL 6337.</title>
        <authorList>
            <consortium name="The Broad Institute Genome Sequencing Platform"/>
            <person name="Russ C."/>
            <person name="Cuomo C."/>
            <person name="Burger G."/>
            <person name="Gray M.W."/>
            <person name="Holland P.W.H."/>
            <person name="King N."/>
            <person name="Lang F.B.F."/>
            <person name="Roger A.J."/>
            <person name="Ruiz-Trillo I."/>
            <person name="Young S.K."/>
            <person name="Zeng Q."/>
            <person name="Gargeya S."/>
            <person name="Alvarado L."/>
            <person name="Berlin A."/>
            <person name="Chapman S.B."/>
            <person name="Chen Z."/>
            <person name="Freedman E."/>
            <person name="Gellesch M."/>
            <person name="Goldberg J."/>
            <person name="Griggs A."/>
            <person name="Gujja S."/>
            <person name="Heilman E."/>
            <person name="Heiman D."/>
            <person name="Howarth C."/>
            <person name="Mehta T."/>
            <person name="Neiman D."/>
            <person name="Pearson M."/>
            <person name="Roberts A."/>
            <person name="Saif S."/>
            <person name="Shea T."/>
            <person name="Shenoy N."/>
            <person name="Sisk P."/>
            <person name="Stolte C."/>
            <person name="Sykes S."/>
            <person name="White J."/>
            <person name="Yandava C."/>
            <person name="Haas B."/>
            <person name="Nusbaum C."/>
            <person name="Birren B."/>
        </authorList>
    </citation>
    <scope>NUCLEOTIDE SEQUENCE [LARGE SCALE GENOMIC DNA]</scope>
    <source>
        <strain evidence="2 3">NRRL 6337</strain>
    </source>
</reference>
<protein>
    <submittedName>
        <fullName evidence="2">Uncharacterized protein</fullName>
    </submittedName>
</protein>
<feature type="region of interest" description="Disordered" evidence="1">
    <location>
        <begin position="1"/>
        <end position="28"/>
    </location>
</feature>
<proteinExistence type="predicted"/>
<organism evidence="2 3">
    <name type="scientific">Podila verticillata NRRL 6337</name>
    <dbReference type="NCBI Taxonomy" id="1069443"/>
    <lineage>
        <taxon>Eukaryota</taxon>
        <taxon>Fungi</taxon>
        <taxon>Fungi incertae sedis</taxon>
        <taxon>Mucoromycota</taxon>
        <taxon>Mortierellomycotina</taxon>
        <taxon>Mortierellomycetes</taxon>
        <taxon>Mortierellales</taxon>
        <taxon>Mortierellaceae</taxon>
        <taxon>Podila</taxon>
    </lineage>
</organism>
<keyword evidence="3" id="KW-1185">Reference proteome</keyword>
<dbReference type="AlphaFoldDB" id="A0A086TIP4"/>
<evidence type="ECO:0000313" key="3">
    <source>
        <dbReference type="Proteomes" id="UP000243308"/>
    </source>
</evidence>
<feature type="region of interest" description="Disordered" evidence="1">
    <location>
        <begin position="378"/>
        <end position="402"/>
    </location>
</feature>